<dbReference type="Proteomes" id="UP000647133">
    <property type="component" value="Unassembled WGS sequence"/>
</dbReference>
<keyword evidence="3" id="KW-1185">Reference proteome</keyword>
<organism evidence="2 3">
    <name type="scientific">Echinicola arenosa</name>
    <dbReference type="NCBI Taxonomy" id="2774144"/>
    <lineage>
        <taxon>Bacteria</taxon>
        <taxon>Pseudomonadati</taxon>
        <taxon>Bacteroidota</taxon>
        <taxon>Cytophagia</taxon>
        <taxon>Cytophagales</taxon>
        <taxon>Cyclobacteriaceae</taxon>
        <taxon>Echinicola</taxon>
    </lineage>
</organism>
<dbReference type="Gene3D" id="3.40.50.1110">
    <property type="entry name" value="SGNH hydrolase"/>
    <property type="match status" value="1"/>
</dbReference>
<proteinExistence type="predicted"/>
<accession>A0ABR9AGQ5</accession>
<reference evidence="2 3" key="1">
    <citation type="submission" date="2020-09" db="EMBL/GenBank/DDBJ databases">
        <title>Echinicola sp. CAU 1574 isolated from sand of Sido Beach.</title>
        <authorList>
            <person name="Kim W."/>
        </authorList>
    </citation>
    <scope>NUCLEOTIDE SEQUENCE [LARGE SCALE GENOMIC DNA]</scope>
    <source>
        <strain evidence="2 3">CAU 1574</strain>
    </source>
</reference>
<sequence length="207" mass="23292">MNKNELTYLALGDSYTIGEGVQPSENYPHQLVSIMEQYEYDFDSPKIIATTGWTTDELQKGISAAKIEGNTYDLVTLLIGVNNQYRGRSVDNFKEEFSELLDQAIVFAGGDKTRVIVISIPDWGVTAFASQQNVDQQKVAEEITAYNTAKQQISHSKGVHYLDITQEYRQIGAYPENQAADGLHPSGRIYSSWAERLADLVREEIRF</sequence>
<comment type="caution">
    <text evidence="2">The sequence shown here is derived from an EMBL/GenBank/DDBJ whole genome shotgun (WGS) entry which is preliminary data.</text>
</comment>
<evidence type="ECO:0000313" key="2">
    <source>
        <dbReference type="EMBL" id="MBD8487689.1"/>
    </source>
</evidence>
<dbReference type="InterPro" id="IPR036514">
    <property type="entry name" value="SGNH_hydro_sf"/>
</dbReference>
<evidence type="ECO:0000259" key="1">
    <source>
        <dbReference type="Pfam" id="PF13472"/>
    </source>
</evidence>
<evidence type="ECO:0000313" key="3">
    <source>
        <dbReference type="Proteomes" id="UP000647133"/>
    </source>
</evidence>
<dbReference type="Pfam" id="PF13472">
    <property type="entry name" value="Lipase_GDSL_2"/>
    <property type="match status" value="1"/>
</dbReference>
<dbReference type="EMBL" id="JACYTQ010000001">
    <property type="protein sequence ID" value="MBD8487689.1"/>
    <property type="molecule type" value="Genomic_DNA"/>
</dbReference>
<dbReference type="GO" id="GO:0016787">
    <property type="term" value="F:hydrolase activity"/>
    <property type="evidence" value="ECO:0007669"/>
    <property type="project" value="UniProtKB-KW"/>
</dbReference>
<keyword evidence="2" id="KW-0378">Hydrolase</keyword>
<dbReference type="InterPro" id="IPR013830">
    <property type="entry name" value="SGNH_hydro"/>
</dbReference>
<gene>
    <name evidence="2" type="ORF">IFO69_02900</name>
</gene>
<feature type="domain" description="SGNH hydrolase-type esterase" evidence="1">
    <location>
        <begin position="10"/>
        <end position="190"/>
    </location>
</feature>
<name>A0ABR9AGQ5_9BACT</name>
<dbReference type="SUPFAM" id="SSF52266">
    <property type="entry name" value="SGNH hydrolase"/>
    <property type="match status" value="1"/>
</dbReference>
<protein>
    <submittedName>
        <fullName evidence="2">SGNH/GDSL hydrolase family protein</fullName>
    </submittedName>
</protein>
<dbReference type="CDD" id="cd01832">
    <property type="entry name" value="SGNH_hydrolase_like_1"/>
    <property type="match status" value="1"/>
</dbReference>